<proteinExistence type="predicted"/>
<comment type="caution">
    <text evidence="1">The sequence shown here is derived from an EMBL/GenBank/DDBJ whole genome shotgun (WGS) entry which is preliminary data.</text>
</comment>
<reference evidence="1 2" key="1">
    <citation type="submission" date="2022-04" db="EMBL/GenBank/DDBJ databases">
        <title>Positive selection, recombination, and allopatry shape intraspecific diversity of widespread and dominant cyanobacteria.</title>
        <authorList>
            <person name="Wei J."/>
            <person name="Shu W."/>
            <person name="Hu C."/>
        </authorList>
    </citation>
    <scope>NUCLEOTIDE SEQUENCE [LARGE SCALE GENOMIC DNA]</scope>
    <source>
        <strain evidence="1 2">AS-A4</strain>
    </source>
</reference>
<evidence type="ECO:0000313" key="1">
    <source>
        <dbReference type="EMBL" id="MEP1060038.1"/>
    </source>
</evidence>
<name>A0ABV0KLC7_9CYAN</name>
<gene>
    <name evidence="1" type="ORF">NDI38_16500</name>
</gene>
<organism evidence="1 2">
    <name type="scientific">Stenomitos frigidus AS-A4</name>
    <dbReference type="NCBI Taxonomy" id="2933935"/>
    <lineage>
        <taxon>Bacteria</taxon>
        <taxon>Bacillati</taxon>
        <taxon>Cyanobacteriota</taxon>
        <taxon>Cyanophyceae</taxon>
        <taxon>Leptolyngbyales</taxon>
        <taxon>Leptolyngbyaceae</taxon>
        <taxon>Stenomitos</taxon>
    </lineage>
</organism>
<dbReference type="EMBL" id="JAMPLM010000014">
    <property type="protein sequence ID" value="MEP1060038.1"/>
    <property type="molecule type" value="Genomic_DNA"/>
</dbReference>
<accession>A0ABV0KLC7</accession>
<dbReference type="RefSeq" id="WP_190447035.1">
    <property type="nucleotide sequence ID" value="NZ_JAMPLM010000014.1"/>
</dbReference>
<sequence length="86" mass="9697">MELHQFDAEQVKRAANLLQACGIEPTAETMQALAETAIAHYPNDPESLEKAARSMVEFFEGSPAVAKAPEHPWMRLRLWAFSMLRL</sequence>
<evidence type="ECO:0000313" key="2">
    <source>
        <dbReference type="Proteomes" id="UP001476950"/>
    </source>
</evidence>
<keyword evidence="2" id="KW-1185">Reference proteome</keyword>
<dbReference type="Proteomes" id="UP001476950">
    <property type="component" value="Unassembled WGS sequence"/>
</dbReference>
<protein>
    <submittedName>
        <fullName evidence="1">Uncharacterized protein</fullName>
    </submittedName>
</protein>